<comment type="caution">
    <text evidence="5">The sequence shown here is derived from an EMBL/GenBank/DDBJ whole genome shotgun (WGS) entry which is preliminary data.</text>
</comment>
<dbReference type="PANTHER" id="PTHR11851:SF49">
    <property type="entry name" value="MITOCHONDRIAL-PROCESSING PEPTIDASE SUBUNIT ALPHA"/>
    <property type="match status" value="1"/>
</dbReference>
<evidence type="ECO:0000256" key="2">
    <source>
        <dbReference type="RuleBase" id="RU004447"/>
    </source>
</evidence>
<proteinExistence type="inferred from homology"/>
<dbReference type="PROSITE" id="PS00143">
    <property type="entry name" value="INSULINASE"/>
    <property type="match status" value="1"/>
</dbReference>
<keyword evidence="6" id="KW-1185">Reference proteome</keyword>
<dbReference type="PANTHER" id="PTHR11851">
    <property type="entry name" value="METALLOPROTEASE"/>
    <property type="match status" value="1"/>
</dbReference>
<dbReference type="EMBL" id="JAHLZF010000011">
    <property type="protein sequence ID" value="MBU6081085.1"/>
    <property type="molecule type" value="Genomic_DNA"/>
</dbReference>
<sequence length="406" mass="45986">MVVKDKLANGVRIITETLPESRSVSMGIWILAGSRNETNEKQGISHLMEHMMFKGTEKRTAKEIAEAFDSIGGDVNAFTSKEYTCIFATVLDQHADYAWEVLSDMFLHSTFEEEELEREKKVIAEEIDMIEDTPDDIIHDYIHESTFKNHPLEQSILGTKDSLFQISRDDLLNYREKYYTAERVVVSVAGNLTTSLSEKVSDSLIELRKGAAVEGSFYSTFHPSNTIVKKPSHQSHFCLGYPGLSMNDDKLYRMSILENILGGSMSSRLFQQVREEHGLAYSIFSYHSTFMDNGLLVIYGGTNPDQLTEMEEIIHSIVKDFTTTGISEREMRQTKEQLKGQLILGLEHSSSHMQKNGRMELLGLPYQTPDEIVQKIEEVSLADVNLLAEQLLNTEPSRALIQPENV</sequence>
<evidence type="ECO:0000256" key="1">
    <source>
        <dbReference type="ARBA" id="ARBA00007261"/>
    </source>
</evidence>
<evidence type="ECO:0000313" key="6">
    <source>
        <dbReference type="Proteomes" id="UP000812672"/>
    </source>
</evidence>
<evidence type="ECO:0000259" key="4">
    <source>
        <dbReference type="Pfam" id="PF05193"/>
    </source>
</evidence>
<dbReference type="Pfam" id="PF05193">
    <property type="entry name" value="Peptidase_M16_C"/>
    <property type="match status" value="1"/>
</dbReference>
<feature type="domain" description="Peptidase M16 C-terminal" evidence="4">
    <location>
        <begin position="166"/>
        <end position="338"/>
    </location>
</feature>
<dbReference type="InterPro" id="IPR011765">
    <property type="entry name" value="Pept_M16_N"/>
</dbReference>
<reference evidence="5 6" key="1">
    <citation type="journal article" date="2011" name="Int. J. Syst. Evol. Microbiol.">
        <title>Allobacillus halotolerans gen. nov., sp. nov. isolated from shrimp paste.</title>
        <authorList>
            <person name="Sheu S.Y."/>
            <person name="Arun A.B."/>
            <person name="Jiang S.R."/>
            <person name="Young C.C."/>
            <person name="Chen W.M."/>
        </authorList>
    </citation>
    <scope>NUCLEOTIDE SEQUENCE [LARGE SCALE GENOMIC DNA]</scope>
    <source>
        <strain evidence="5 6">LMG 24826</strain>
    </source>
</reference>
<organism evidence="5 6">
    <name type="scientific">Allobacillus halotolerans</name>
    <dbReference type="NCBI Taxonomy" id="570278"/>
    <lineage>
        <taxon>Bacteria</taxon>
        <taxon>Bacillati</taxon>
        <taxon>Bacillota</taxon>
        <taxon>Bacilli</taxon>
        <taxon>Bacillales</taxon>
        <taxon>Bacillaceae</taxon>
        <taxon>Allobacillus</taxon>
    </lineage>
</organism>
<dbReference type="InterPro" id="IPR007863">
    <property type="entry name" value="Peptidase_M16_C"/>
</dbReference>
<dbReference type="Proteomes" id="UP000812672">
    <property type="component" value="Unassembled WGS sequence"/>
</dbReference>
<comment type="similarity">
    <text evidence="1 2">Belongs to the peptidase M16 family.</text>
</comment>
<protein>
    <submittedName>
        <fullName evidence="5">Insulinase family protein</fullName>
    </submittedName>
</protein>
<dbReference type="SUPFAM" id="SSF63411">
    <property type="entry name" value="LuxS/MPP-like metallohydrolase"/>
    <property type="match status" value="2"/>
</dbReference>
<dbReference type="InterPro" id="IPR050361">
    <property type="entry name" value="MPP/UQCRC_Complex"/>
</dbReference>
<dbReference type="InterPro" id="IPR001431">
    <property type="entry name" value="Pept_M16_Zn_BS"/>
</dbReference>
<accession>A0ABS6GQ49</accession>
<name>A0ABS6GQ49_9BACI</name>
<dbReference type="InterPro" id="IPR011249">
    <property type="entry name" value="Metalloenz_LuxS/M16"/>
</dbReference>
<gene>
    <name evidence="5" type="ORF">KQ486_08630</name>
</gene>
<dbReference type="Pfam" id="PF00675">
    <property type="entry name" value="Peptidase_M16"/>
    <property type="match status" value="1"/>
</dbReference>
<dbReference type="Gene3D" id="3.30.830.10">
    <property type="entry name" value="Metalloenzyme, LuxS/M16 peptidase-like"/>
    <property type="match status" value="2"/>
</dbReference>
<dbReference type="RefSeq" id="WP_144159251.1">
    <property type="nucleotide sequence ID" value="NZ_CAUPKR010000005.1"/>
</dbReference>
<feature type="domain" description="Peptidase M16 N-terminal" evidence="3">
    <location>
        <begin position="12"/>
        <end position="160"/>
    </location>
</feature>
<evidence type="ECO:0000313" key="5">
    <source>
        <dbReference type="EMBL" id="MBU6081085.1"/>
    </source>
</evidence>
<evidence type="ECO:0000259" key="3">
    <source>
        <dbReference type="Pfam" id="PF00675"/>
    </source>
</evidence>